<keyword evidence="3" id="KW-1185">Reference proteome</keyword>
<name>A0A2J7ZPJ6_9CHLO</name>
<dbReference type="PANTHER" id="PTHR10788">
    <property type="entry name" value="TREHALOSE-6-PHOSPHATE SYNTHASE"/>
    <property type="match status" value="1"/>
</dbReference>
<feature type="region of interest" description="Disordered" evidence="1">
    <location>
        <begin position="604"/>
        <end position="657"/>
    </location>
</feature>
<dbReference type="GO" id="GO:0005829">
    <property type="term" value="C:cytosol"/>
    <property type="evidence" value="ECO:0007669"/>
    <property type="project" value="TreeGrafter"/>
</dbReference>
<dbReference type="PANTHER" id="PTHR10788:SF106">
    <property type="entry name" value="BCDNA.GH08860"/>
    <property type="match status" value="1"/>
</dbReference>
<proteinExistence type="predicted"/>
<accession>A0A2J7ZPJ6</accession>
<feature type="compositionally biased region" description="Pro residues" evidence="1">
    <location>
        <begin position="497"/>
        <end position="507"/>
    </location>
</feature>
<dbReference type="InterPro" id="IPR003337">
    <property type="entry name" value="Trehalose_PPase"/>
</dbReference>
<evidence type="ECO:0000256" key="1">
    <source>
        <dbReference type="SAM" id="MobiDB-lite"/>
    </source>
</evidence>
<dbReference type="GO" id="GO:0004805">
    <property type="term" value="F:trehalose-phosphatase activity"/>
    <property type="evidence" value="ECO:0007669"/>
    <property type="project" value="TreeGrafter"/>
</dbReference>
<feature type="compositionally biased region" description="Low complexity" evidence="1">
    <location>
        <begin position="566"/>
        <end position="588"/>
    </location>
</feature>
<dbReference type="GO" id="GO:0005992">
    <property type="term" value="P:trehalose biosynthetic process"/>
    <property type="evidence" value="ECO:0007669"/>
    <property type="project" value="InterPro"/>
</dbReference>
<organism evidence="2 3">
    <name type="scientific">Tetrabaena socialis</name>
    <dbReference type="NCBI Taxonomy" id="47790"/>
    <lineage>
        <taxon>Eukaryota</taxon>
        <taxon>Viridiplantae</taxon>
        <taxon>Chlorophyta</taxon>
        <taxon>core chlorophytes</taxon>
        <taxon>Chlorophyceae</taxon>
        <taxon>CS clade</taxon>
        <taxon>Chlamydomonadales</taxon>
        <taxon>Tetrabaenaceae</taxon>
        <taxon>Tetrabaena</taxon>
    </lineage>
</organism>
<dbReference type="InterPro" id="IPR001830">
    <property type="entry name" value="Glyco_trans_20"/>
</dbReference>
<comment type="caution">
    <text evidence="2">The sequence shown here is derived from an EMBL/GenBank/DDBJ whole genome shotgun (WGS) entry which is preliminary data.</text>
</comment>
<feature type="compositionally biased region" description="Gly residues" evidence="1">
    <location>
        <begin position="542"/>
        <end position="552"/>
    </location>
</feature>
<evidence type="ECO:0000313" key="3">
    <source>
        <dbReference type="Proteomes" id="UP000236333"/>
    </source>
</evidence>
<feature type="compositionally biased region" description="Gly residues" evidence="1">
    <location>
        <begin position="608"/>
        <end position="617"/>
    </location>
</feature>
<dbReference type="EMBL" id="PGGS01000704">
    <property type="protein sequence ID" value="PNH02189.1"/>
    <property type="molecule type" value="Genomic_DNA"/>
</dbReference>
<feature type="region of interest" description="Disordered" evidence="1">
    <location>
        <begin position="479"/>
        <end position="588"/>
    </location>
</feature>
<dbReference type="Proteomes" id="UP000236333">
    <property type="component" value="Unassembled WGS sequence"/>
</dbReference>
<gene>
    <name evidence="2" type="ORF">TSOC_011850</name>
</gene>
<reference evidence="2 3" key="1">
    <citation type="journal article" date="2017" name="Mol. Biol. Evol.">
        <title>The 4-celled Tetrabaena socialis nuclear genome reveals the essential components for genetic control of cell number at the origin of multicellularity in the volvocine lineage.</title>
        <authorList>
            <person name="Featherston J."/>
            <person name="Arakaki Y."/>
            <person name="Hanschen E.R."/>
            <person name="Ferris P.J."/>
            <person name="Michod R.E."/>
            <person name="Olson B.J.S.C."/>
            <person name="Nozaki H."/>
            <person name="Durand P.M."/>
        </authorList>
    </citation>
    <scope>NUCLEOTIDE SEQUENCE [LARGE SCALE GENOMIC DNA]</scope>
    <source>
        <strain evidence="2 3">NIES-571</strain>
    </source>
</reference>
<protein>
    <submittedName>
        <fullName evidence="2">Alpha,alpha-trehalose-phosphate synthase [UDP-forming] 1</fullName>
    </submittedName>
</protein>
<evidence type="ECO:0000313" key="2">
    <source>
        <dbReference type="EMBL" id="PNH02189.1"/>
    </source>
</evidence>
<dbReference type="OrthoDB" id="755951at2759"/>
<dbReference type="GO" id="GO:0003825">
    <property type="term" value="F:alpha,alpha-trehalose-phosphate synthase (UDP-forming) activity"/>
    <property type="evidence" value="ECO:0007669"/>
    <property type="project" value="TreeGrafter"/>
</dbReference>
<dbReference type="Pfam" id="PF02358">
    <property type="entry name" value="Trehalose_PPase"/>
    <property type="match status" value="1"/>
</dbReference>
<dbReference type="AlphaFoldDB" id="A0A2J7ZPJ6"/>
<sequence length="657" mass="74236">MLLRLQPGRYRGDMVVPWWFLDTFLQQFPERKLTWVIPPMHVWRMEAIKQGLERRRRQRENLDRMMRDKADKTRLVPGYHVYVPTEQREWHEEEAAEEARRMRRPPGSVFVDTIQESVYNVFWNQGPEPPRAPAAAAPQWKCIFDQVHCEWMESVQLVFDYFCERTPRSFVEARETSLVWNYKYADVEFGRIQARDLLQHLWTGPISNAPVEIIQGGKSVEGNRRINLTNWKRHPQLGHVRDLQFQAPIKGAFGNWGVSQTACYQSQRRVETGEEGSTYSPVNMRWPMVPSSGIPNCRMGDPAEHELYQLHAHTFTAGTRPSTIVKMLLRLQPGRYRGDMVVPWWFLDTFLQQFPERKLTWVIPPMHVWRMEAIKQGLERRRRQRENLDRMMRDKADKTRLVPGYHVYVPTEQREWHEEEAAEEARRMRRPPGSVFVDTIQESVYNVFWNQGPQFGIPLPGIIGHLMFTGLEPDWRALSSAAGPEEGSAKAASPSRSPGPSPGPGPYQAPSGPSGPGGGAPSEYTPPHLATLSHYHHHQTNHGGGGGGGGVVGHQPQLHQPPQPFPQQHHPNPTRPYQPYQPYQSQNAAVGAGLGLGASARALEESGAGSGADGGAPYGRHRCTQSVDSSGDEGNGPAAVTPPAQPVSRRGFAAPPQ</sequence>